<evidence type="ECO:0000313" key="2">
    <source>
        <dbReference type="EMBL" id="CAK9178692.1"/>
    </source>
</evidence>
<protein>
    <recommendedName>
        <fullName evidence="1">RNase H type-1 domain-containing protein</fullName>
    </recommendedName>
</protein>
<feature type="domain" description="RNase H type-1" evidence="1">
    <location>
        <begin position="13"/>
        <end position="53"/>
    </location>
</feature>
<dbReference type="InterPro" id="IPR012337">
    <property type="entry name" value="RNaseH-like_sf"/>
</dbReference>
<comment type="caution">
    <text evidence="2">The sequence shown here is derived from an EMBL/GenBank/DDBJ whole genome shotgun (WGS) entry which is preliminary data.</text>
</comment>
<dbReference type="PANTHER" id="PTHR47723">
    <property type="entry name" value="OS05G0353850 PROTEIN"/>
    <property type="match status" value="1"/>
</dbReference>
<keyword evidence="3" id="KW-1185">Reference proteome</keyword>
<dbReference type="Pfam" id="PF13456">
    <property type="entry name" value="RVT_3"/>
    <property type="match status" value="1"/>
</dbReference>
<dbReference type="EMBL" id="CAUOFW020007280">
    <property type="protein sequence ID" value="CAK9178692.1"/>
    <property type="molecule type" value="Genomic_DNA"/>
</dbReference>
<reference evidence="2 3" key="1">
    <citation type="submission" date="2024-02" db="EMBL/GenBank/DDBJ databases">
        <authorList>
            <person name="Vignale AGUSTIN F."/>
            <person name="Sosa J E."/>
            <person name="Modenutti C."/>
        </authorList>
    </citation>
    <scope>NUCLEOTIDE SEQUENCE [LARGE SCALE GENOMIC DNA]</scope>
</reference>
<organism evidence="2 3">
    <name type="scientific">Ilex paraguariensis</name>
    <name type="common">yerba mate</name>
    <dbReference type="NCBI Taxonomy" id="185542"/>
    <lineage>
        <taxon>Eukaryota</taxon>
        <taxon>Viridiplantae</taxon>
        <taxon>Streptophyta</taxon>
        <taxon>Embryophyta</taxon>
        <taxon>Tracheophyta</taxon>
        <taxon>Spermatophyta</taxon>
        <taxon>Magnoliopsida</taxon>
        <taxon>eudicotyledons</taxon>
        <taxon>Gunneridae</taxon>
        <taxon>Pentapetalae</taxon>
        <taxon>asterids</taxon>
        <taxon>campanulids</taxon>
        <taxon>Aquifoliales</taxon>
        <taxon>Aquifoliaceae</taxon>
        <taxon>Ilex</taxon>
    </lineage>
</organism>
<dbReference type="Gene3D" id="3.30.420.10">
    <property type="entry name" value="Ribonuclease H-like superfamily/Ribonuclease H"/>
    <property type="match status" value="1"/>
</dbReference>
<evidence type="ECO:0000313" key="3">
    <source>
        <dbReference type="Proteomes" id="UP001642360"/>
    </source>
</evidence>
<gene>
    <name evidence="2" type="ORF">ILEXP_LOCUS48613</name>
</gene>
<evidence type="ECO:0000259" key="1">
    <source>
        <dbReference type="Pfam" id="PF13456"/>
    </source>
</evidence>
<dbReference type="CDD" id="cd06222">
    <property type="entry name" value="RNase_H_like"/>
    <property type="match status" value="1"/>
</dbReference>
<accession>A0ABC8UEE9</accession>
<sequence>MVLAGSYYYSICTNMEAEIQALLSGLVLLQEYGLQDYELIIETDSKMLADMIQYTYHEGNKVADSLANKGVSDMQSITYESTESIPMQMKLLMMHDVEVSQRDSEDDSLIDNAEVCSEVLVYFGLSICSDSLSDRLFNLKIDDVAYQRFCSLIR</sequence>
<dbReference type="PANTHER" id="PTHR47723:SF24">
    <property type="entry name" value="RNASE H TYPE-1 DOMAIN-CONTAINING PROTEIN"/>
    <property type="match status" value="1"/>
</dbReference>
<name>A0ABC8UEE9_9AQUA</name>
<dbReference type="Proteomes" id="UP001642360">
    <property type="component" value="Unassembled WGS sequence"/>
</dbReference>
<dbReference type="SUPFAM" id="SSF53098">
    <property type="entry name" value="Ribonuclease H-like"/>
    <property type="match status" value="1"/>
</dbReference>
<dbReference type="InterPro" id="IPR036397">
    <property type="entry name" value="RNaseH_sf"/>
</dbReference>
<dbReference type="InterPro" id="IPR002156">
    <property type="entry name" value="RNaseH_domain"/>
</dbReference>
<dbReference type="InterPro" id="IPR044730">
    <property type="entry name" value="RNase_H-like_dom_plant"/>
</dbReference>
<proteinExistence type="predicted"/>
<dbReference type="AlphaFoldDB" id="A0ABC8UEE9"/>
<dbReference type="InterPro" id="IPR053151">
    <property type="entry name" value="RNase_H-like"/>
</dbReference>